<dbReference type="PANTHER" id="PTHR47313">
    <property type="entry name" value="RIBOSOMAL RNA LARGE SUBUNIT METHYLTRANSFERASE K/L"/>
    <property type="match status" value="1"/>
</dbReference>
<dbReference type="RefSeq" id="WP_091640627.1">
    <property type="nucleotide sequence ID" value="NZ_FOEG01000002.1"/>
</dbReference>
<dbReference type="STRING" id="406100.SAMN04488052_102117"/>
<dbReference type="EMBL" id="FOEG01000002">
    <property type="protein sequence ID" value="SEO67477.1"/>
    <property type="molecule type" value="Genomic_DNA"/>
</dbReference>
<dbReference type="Gene3D" id="3.40.50.150">
    <property type="entry name" value="Vaccinia Virus protein VP39"/>
    <property type="match status" value="2"/>
</dbReference>
<keyword evidence="1 6" id="KW-0963">Cytoplasm</keyword>
<dbReference type="EC" id="2.1.1.173" evidence="6"/>
<comment type="similarity">
    <text evidence="6">Belongs to the methyltransferase superfamily. RlmKL family.</text>
</comment>
<dbReference type="AlphaFoldDB" id="A0A1H8RMG8"/>
<dbReference type="PROSITE" id="PS00092">
    <property type="entry name" value="N6_MTASE"/>
    <property type="match status" value="1"/>
</dbReference>
<dbReference type="InterPro" id="IPR019614">
    <property type="entry name" value="SAM-dep_methyl-trfase"/>
</dbReference>
<dbReference type="OrthoDB" id="9809404at2"/>
<evidence type="ECO:0000256" key="3">
    <source>
        <dbReference type="ARBA" id="ARBA00022603"/>
    </source>
</evidence>
<dbReference type="CDD" id="cd11715">
    <property type="entry name" value="THUMP_AdoMetMT"/>
    <property type="match status" value="1"/>
</dbReference>
<dbReference type="Gene3D" id="3.30.2130.30">
    <property type="match status" value="1"/>
</dbReference>
<evidence type="ECO:0000256" key="7">
    <source>
        <dbReference type="PROSITE-ProRule" id="PRU00529"/>
    </source>
</evidence>
<dbReference type="GO" id="GO:0005737">
    <property type="term" value="C:cytoplasm"/>
    <property type="evidence" value="ECO:0007669"/>
    <property type="project" value="UniProtKB-SubCell"/>
</dbReference>
<dbReference type="GO" id="GO:0052915">
    <property type="term" value="F:23S rRNA (guanine(2445)-N(2))-methyltransferase activity"/>
    <property type="evidence" value="ECO:0007669"/>
    <property type="project" value="UniProtKB-UniRule"/>
</dbReference>
<comment type="catalytic activity">
    <reaction evidence="6">
        <text>guanosine(2069) in 23S rRNA + S-adenosyl-L-methionine = N(2)-methylguanosine(2069) in 23S rRNA + S-adenosyl-L-homocysteine + H(+)</text>
        <dbReference type="Rhea" id="RHEA:43772"/>
        <dbReference type="Rhea" id="RHEA-COMP:10688"/>
        <dbReference type="Rhea" id="RHEA-COMP:10689"/>
        <dbReference type="ChEBI" id="CHEBI:15378"/>
        <dbReference type="ChEBI" id="CHEBI:57856"/>
        <dbReference type="ChEBI" id="CHEBI:59789"/>
        <dbReference type="ChEBI" id="CHEBI:74269"/>
        <dbReference type="ChEBI" id="CHEBI:74481"/>
        <dbReference type="EC" id="2.1.1.264"/>
    </reaction>
</comment>
<comment type="function">
    <text evidence="6">Specifically methylates the guanine in position 2445 (m2G2445) and the guanine in position 2069 (m7G2069) of 23S rRNA.</text>
</comment>
<keyword evidence="5 6" id="KW-0949">S-adenosyl-L-methionine</keyword>
<dbReference type="Pfam" id="PF02926">
    <property type="entry name" value="THUMP"/>
    <property type="match status" value="1"/>
</dbReference>
<dbReference type="InterPro" id="IPR000241">
    <property type="entry name" value="RlmKL-like_Mtase"/>
</dbReference>
<dbReference type="EC" id="2.1.1.264" evidence="6"/>
<protein>
    <recommendedName>
        <fullName evidence="6">Ribosomal RNA large subunit methyltransferase K/L</fullName>
    </recommendedName>
    <domain>
        <recommendedName>
            <fullName evidence="6">23S rRNA m2G2445 methyltransferase</fullName>
            <ecNumber evidence="6">2.1.1.173</ecNumber>
        </recommendedName>
        <alternativeName>
            <fullName evidence="6">rRNA (guanine-N(2)-)-methyltransferase RlmL</fullName>
        </alternativeName>
    </domain>
    <domain>
        <recommendedName>
            <fullName evidence="6">23S rRNA m7G2069 methyltransferase</fullName>
            <ecNumber evidence="6">2.1.1.264</ecNumber>
        </recommendedName>
        <alternativeName>
            <fullName evidence="6">rRNA (guanine-N(7)-)-methyltransferase RlmK</fullName>
        </alternativeName>
    </domain>
</protein>
<dbReference type="Proteomes" id="UP000199657">
    <property type="component" value="Unassembled WGS sequence"/>
</dbReference>
<feature type="domain" description="THUMP" evidence="8">
    <location>
        <begin position="46"/>
        <end position="157"/>
    </location>
</feature>
<dbReference type="NCBIfam" id="NF008748">
    <property type="entry name" value="PRK11783.1"/>
    <property type="match status" value="1"/>
</dbReference>
<accession>A0A1H8RMG8</accession>
<evidence type="ECO:0000259" key="8">
    <source>
        <dbReference type="PROSITE" id="PS51165"/>
    </source>
</evidence>
<evidence type="ECO:0000256" key="1">
    <source>
        <dbReference type="ARBA" id="ARBA00022490"/>
    </source>
</evidence>
<name>A0A1H8RMG8_9GAMM</name>
<dbReference type="InterPro" id="IPR002052">
    <property type="entry name" value="DNA_methylase_N6_adenine_CS"/>
</dbReference>
<dbReference type="Pfam" id="PF22020">
    <property type="entry name" value="RlmL_1st"/>
    <property type="match status" value="1"/>
</dbReference>
<keyword evidence="2 6" id="KW-0698">rRNA processing</keyword>
<sequence length="711" mass="77572">MSNVPQYFATSPGGFEGLLAGELAAMGAESVSEQRGGVRFSGGLEVAYRACLWSRVANRVLLPVAQFDAADGDALYAGARAVDWAALMQPGMTIAVDFGGLRPAVEHTHYGSLRVKDAVVDAFRDATGARPDVDVEGAGFRINAHQVGEDVTLAVDLSGGSLHRRGYRRAGVAAPLKENLAAGILLRADWPAIAARGGGFVDPFCGSGTLLVEAALMAGDVAPGLLRPQWGFAGWRGHDPALWQGLLDEAQARRDRGLPSLPAIVGYDQDTRAVRTALASVEAAGLVGRVHVERRELADAEPPRRGRGAGLVATNPPYGERIGSDRSLLPLYARLGELLRSRFPGWSAMVLNGAGLEIGLKPERSWMVRNGPIKCRLERFAIREEDTGAGAEEAASLANRVRKNHRRLKSWLKQSGVSCYRLYDADVPEFALAVDYYRTLEDGPWLHVQEYAPPATVDAQDAARRLRAAVAALPDATGVAPGQIAFKVRQRQKGRQQYQRQAQTGRFHTVMDGDARALVNFTDYLDTGLFLDHRPVRQWIGANATGGAFLNLFAYTGMATVHAALGGALTTTSVDLSGTYLDWTRRNLEANGHGEGPAHRLVRADCLSWLREAARRRAETYELILLDPPSFSNSKRMQDTLDIQRDHPELIALAAQLLTDDGLLIFSTNRRRFRLDAGALGGLRVEDRSDWSIPPDFQRNRGIHRCWFIRR</sequence>
<gene>
    <name evidence="6" type="primary">rlmL</name>
    <name evidence="9" type="ORF">SAMN04488052_102117</name>
</gene>
<dbReference type="PROSITE" id="PS51165">
    <property type="entry name" value="THUMP"/>
    <property type="match status" value="1"/>
</dbReference>
<dbReference type="GO" id="GO:0003723">
    <property type="term" value="F:RNA binding"/>
    <property type="evidence" value="ECO:0007669"/>
    <property type="project" value="UniProtKB-UniRule"/>
</dbReference>
<comment type="subcellular location">
    <subcellularLocation>
        <location evidence="6">Cytoplasm</location>
    </subcellularLocation>
</comment>
<dbReference type="SMART" id="SM00981">
    <property type="entry name" value="THUMP"/>
    <property type="match status" value="1"/>
</dbReference>
<evidence type="ECO:0000256" key="4">
    <source>
        <dbReference type="ARBA" id="ARBA00022679"/>
    </source>
</evidence>
<dbReference type="InterPro" id="IPR004114">
    <property type="entry name" value="THUMP_dom"/>
</dbReference>
<evidence type="ECO:0000313" key="10">
    <source>
        <dbReference type="Proteomes" id="UP000199657"/>
    </source>
</evidence>
<dbReference type="PIRSF" id="PIRSF037618">
    <property type="entry name" value="RNA_Mtase_bacteria_prd"/>
    <property type="match status" value="1"/>
</dbReference>
<evidence type="ECO:0000313" key="9">
    <source>
        <dbReference type="EMBL" id="SEO67477.1"/>
    </source>
</evidence>
<comment type="catalytic activity">
    <reaction evidence="6">
        <text>guanosine(2445) in 23S rRNA + S-adenosyl-L-methionine = N(2)-methylguanosine(2445) in 23S rRNA + S-adenosyl-L-homocysteine + H(+)</text>
        <dbReference type="Rhea" id="RHEA:42740"/>
        <dbReference type="Rhea" id="RHEA-COMP:10215"/>
        <dbReference type="Rhea" id="RHEA-COMP:10216"/>
        <dbReference type="ChEBI" id="CHEBI:15378"/>
        <dbReference type="ChEBI" id="CHEBI:57856"/>
        <dbReference type="ChEBI" id="CHEBI:59789"/>
        <dbReference type="ChEBI" id="CHEBI:74269"/>
        <dbReference type="ChEBI" id="CHEBI:74481"/>
        <dbReference type="EC" id="2.1.1.173"/>
    </reaction>
</comment>
<keyword evidence="10" id="KW-1185">Reference proteome</keyword>
<dbReference type="Gene3D" id="3.30.750.80">
    <property type="entry name" value="RNA methyltransferase domain (HRMD) like"/>
    <property type="match status" value="1"/>
</dbReference>
<evidence type="ECO:0000256" key="5">
    <source>
        <dbReference type="ARBA" id="ARBA00022691"/>
    </source>
</evidence>
<dbReference type="Pfam" id="PF01170">
    <property type="entry name" value="UPF0020"/>
    <property type="match status" value="1"/>
</dbReference>
<organism evidence="9 10">
    <name type="scientific">Aquisalimonas asiatica</name>
    <dbReference type="NCBI Taxonomy" id="406100"/>
    <lineage>
        <taxon>Bacteria</taxon>
        <taxon>Pseudomonadati</taxon>
        <taxon>Pseudomonadota</taxon>
        <taxon>Gammaproteobacteria</taxon>
        <taxon>Chromatiales</taxon>
        <taxon>Ectothiorhodospiraceae</taxon>
        <taxon>Aquisalimonas</taxon>
    </lineage>
</organism>
<evidence type="ECO:0000256" key="6">
    <source>
        <dbReference type="HAMAP-Rule" id="MF_01858"/>
    </source>
</evidence>
<evidence type="ECO:0000256" key="2">
    <source>
        <dbReference type="ARBA" id="ARBA00022552"/>
    </source>
</evidence>
<dbReference type="InterPro" id="IPR054170">
    <property type="entry name" value="RlmL_1st"/>
</dbReference>
<dbReference type="GO" id="GO:0070043">
    <property type="term" value="F:rRNA (guanine-N7-)-methyltransferase activity"/>
    <property type="evidence" value="ECO:0007669"/>
    <property type="project" value="UniProtKB-UniRule"/>
</dbReference>
<keyword evidence="4 6" id="KW-0808">Transferase</keyword>
<dbReference type="PANTHER" id="PTHR47313:SF1">
    <property type="entry name" value="RIBOSOMAL RNA LARGE SUBUNIT METHYLTRANSFERASE K_L"/>
    <property type="match status" value="1"/>
</dbReference>
<keyword evidence="3 6" id="KW-0489">Methyltransferase</keyword>
<proteinExistence type="inferred from homology"/>
<dbReference type="Pfam" id="PF10672">
    <property type="entry name" value="Methyltrans_SAM"/>
    <property type="match status" value="1"/>
</dbReference>
<keyword evidence="7" id="KW-0694">RNA-binding</keyword>
<dbReference type="InterPro" id="IPR029063">
    <property type="entry name" value="SAM-dependent_MTases_sf"/>
</dbReference>
<dbReference type="SUPFAM" id="SSF53335">
    <property type="entry name" value="S-adenosyl-L-methionine-dependent methyltransferases"/>
    <property type="match status" value="2"/>
</dbReference>
<reference evidence="9 10" key="1">
    <citation type="submission" date="2016-10" db="EMBL/GenBank/DDBJ databases">
        <authorList>
            <person name="de Groot N.N."/>
        </authorList>
    </citation>
    <scope>NUCLEOTIDE SEQUENCE [LARGE SCALE GENOMIC DNA]</scope>
    <source>
        <strain evidence="9 10">CGMCC 1.6291</strain>
    </source>
</reference>
<dbReference type="InterPro" id="IPR017244">
    <property type="entry name" value="23SrRNA_methyltr_KL"/>
</dbReference>
<dbReference type="HAMAP" id="MF_01858">
    <property type="entry name" value="23SrRNA_methyltr_KL"/>
    <property type="match status" value="1"/>
</dbReference>